<evidence type="ECO:0000313" key="2">
    <source>
        <dbReference type="Proteomes" id="UP000184513"/>
    </source>
</evidence>
<dbReference type="EMBL" id="FRCY01000007">
    <property type="protein sequence ID" value="SHN13367.1"/>
    <property type="molecule type" value="Genomic_DNA"/>
</dbReference>
<keyword evidence="2" id="KW-1185">Reference proteome</keyword>
<sequence>MQISGLNFTFAPLESNMRRITCLILFFLAMTDLYAQQTRLSERSTLYFILGTSGSNIRELNEMLAHKGISNLRGGYNSMGLGFQYRLTDFILGFELFQNNGTNSYFREYTLDNRTSRFYMNVGYALTEEGKFHLVHYMSLGAGYLNFQMLKDQRRVSDLTSFLDQPAQGFIIRQHDIQKGSHRFGGFLTEIGFQFGYDLPLPGLEENLSVLGKFGYSFSPFEGAWTMNGITFDNLQSGAFFRLGAGVSLSNQKLFFPDAGIGVHFFYGKNFKNPKRLNQVLADNGWQPFSRTPGYLGMKILAENRGRLYGVDIFNIANTGQGNETYQHTLNSLRAYGNYGFQLYKRKNLELGIMAGLGMGTIRYTVEHGSKPDFPLLFEEPDFDGYLRNRGLMSKGELVMSYAMPVFKNLFSFVYSVHGGYELPLSRYRLGEVSMANYLSGPYVQFGLGLKP</sequence>
<dbReference type="STRING" id="388280.SAMN04488057_107185"/>
<proteinExistence type="predicted"/>
<dbReference type="AlphaFoldDB" id="A0A1M7P9C7"/>
<dbReference type="Proteomes" id="UP000184513">
    <property type="component" value="Unassembled WGS sequence"/>
</dbReference>
<reference evidence="1 2" key="1">
    <citation type="submission" date="2016-11" db="EMBL/GenBank/DDBJ databases">
        <authorList>
            <person name="Jaros S."/>
            <person name="Januszkiewicz K."/>
            <person name="Wedrychowicz H."/>
        </authorList>
    </citation>
    <scope>NUCLEOTIDE SEQUENCE [LARGE SCALE GENOMIC DNA]</scope>
    <source>
        <strain evidence="1 2">CGMCC 1.6102</strain>
    </source>
</reference>
<accession>A0A1M7P9C7</accession>
<name>A0A1M7P9C7_9BACT</name>
<protein>
    <submittedName>
        <fullName evidence="1">Uncharacterized protein</fullName>
    </submittedName>
</protein>
<gene>
    <name evidence="1" type="ORF">SAMN04488057_107185</name>
</gene>
<organism evidence="1 2">
    <name type="scientific">Cyclobacterium lianum</name>
    <dbReference type="NCBI Taxonomy" id="388280"/>
    <lineage>
        <taxon>Bacteria</taxon>
        <taxon>Pseudomonadati</taxon>
        <taxon>Bacteroidota</taxon>
        <taxon>Cytophagia</taxon>
        <taxon>Cytophagales</taxon>
        <taxon>Cyclobacteriaceae</taxon>
        <taxon>Cyclobacterium</taxon>
    </lineage>
</organism>
<evidence type="ECO:0000313" key="1">
    <source>
        <dbReference type="EMBL" id="SHN13367.1"/>
    </source>
</evidence>